<organism evidence="2 3">
    <name type="scientific">Streptomyces aureus</name>
    <dbReference type="NCBI Taxonomy" id="193461"/>
    <lineage>
        <taxon>Bacteria</taxon>
        <taxon>Bacillati</taxon>
        <taxon>Actinomycetota</taxon>
        <taxon>Actinomycetes</taxon>
        <taxon>Kitasatosporales</taxon>
        <taxon>Streptomycetaceae</taxon>
        <taxon>Streptomyces</taxon>
    </lineage>
</organism>
<feature type="region of interest" description="Disordered" evidence="1">
    <location>
        <begin position="200"/>
        <end position="241"/>
    </location>
</feature>
<gene>
    <name evidence="2" type="ORF">ACEG43_47765</name>
</gene>
<comment type="caution">
    <text evidence="2">The sequence shown here is derived from an EMBL/GenBank/DDBJ whole genome shotgun (WGS) entry which is preliminary data.</text>
</comment>
<feature type="region of interest" description="Disordered" evidence="1">
    <location>
        <begin position="159"/>
        <end position="184"/>
    </location>
</feature>
<dbReference type="RefSeq" id="WP_372567493.1">
    <property type="nucleotide sequence ID" value="NZ_JBGOSP010000071.1"/>
</dbReference>
<dbReference type="InterPro" id="IPR010982">
    <property type="entry name" value="Lambda_DNA-bd_dom_sf"/>
</dbReference>
<feature type="compositionally biased region" description="Acidic residues" evidence="1">
    <location>
        <begin position="227"/>
        <end position="237"/>
    </location>
</feature>
<proteinExistence type="predicted"/>
<name>A0ABV4T1U8_9ACTN</name>
<keyword evidence="3" id="KW-1185">Reference proteome</keyword>
<sequence>MSLGTEELLRLTVSALMSRVGERQGDLAVALGQAQAQVSRKQSGKQHWTLDDVDRLAVHYGLGVLDLLAGPTHAVTALAADRDGGAAQASLLLAVSPAESTRSPAPVPRSEALGGPCVLCGEPAVDEVEGVWQHLTSEECAEALDAAAPLAPLAGCAEDADQEEEFTPAGPGESVLPGLEEPQQGSVEADVDFVAPMGATKSAVPYPGDPYPGDPYPGDPYPGDPQPEPEPESEPEAADVGSGVVAVSAAPAVRESVRQVPAPEPDSAVAPVEPAVPEGEPASAVVGEPAPVAAEASRPAVSRAPGYASGTLVDQIQARVRDVLSETEGDIEAAQAALIKRAIPDVMALFERSRVGGRYAHSKFPPTDDILRKKSQKGADEIWEGRPKWRNKTAFDAEKRGEQIEVTALDMNASYLSAFKCWLPVGKLVEDATGVHDPKRSGVYRITPAEWTHANLPNPLGNRQEPGPLWVPDSLVRLLLDCARWGLCEAPVIHRALLSGGTESLLEKLRRALAESRKTAIAEGDEVAVEYVKSMYSKFVSTIGESSANTDIRRPDWMHIIRAKAFTNLWRKAYKAHTAGLTVVEISGTDELHVAGDWRPVFPEGRDLNQVKEKKLYTLGGKR</sequence>
<dbReference type="GO" id="GO:0016746">
    <property type="term" value="F:acyltransferase activity"/>
    <property type="evidence" value="ECO:0007669"/>
    <property type="project" value="UniProtKB-KW"/>
</dbReference>
<keyword evidence="2" id="KW-0808">Transferase</keyword>
<dbReference type="EMBL" id="JBGOSP010000071">
    <property type="protein sequence ID" value="MFA3843698.1"/>
    <property type="molecule type" value="Genomic_DNA"/>
</dbReference>
<dbReference type="Proteomes" id="UP001571476">
    <property type="component" value="Unassembled WGS sequence"/>
</dbReference>
<evidence type="ECO:0000256" key="1">
    <source>
        <dbReference type="SAM" id="MobiDB-lite"/>
    </source>
</evidence>
<evidence type="ECO:0000313" key="2">
    <source>
        <dbReference type="EMBL" id="MFA3843698.1"/>
    </source>
</evidence>
<evidence type="ECO:0000313" key="3">
    <source>
        <dbReference type="Proteomes" id="UP001571476"/>
    </source>
</evidence>
<dbReference type="SUPFAM" id="SSF47413">
    <property type="entry name" value="lambda repressor-like DNA-binding domains"/>
    <property type="match status" value="1"/>
</dbReference>
<reference evidence="2 3" key="1">
    <citation type="submission" date="2024-08" db="EMBL/GenBank/DDBJ databases">
        <title>Genome sequence of Streptomyces aureus CACIA-1.46HGO.</title>
        <authorList>
            <person name="Evangelista-Martinez Z."/>
        </authorList>
    </citation>
    <scope>NUCLEOTIDE SEQUENCE [LARGE SCALE GENOMIC DNA]</scope>
    <source>
        <strain evidence="2 3">CACIA-1.46HGO</strain>
    </source>
</reference>
<feature type="region of interest" description="Disordered" evidence="1">
    <location>
        <begin position="256"/>
        <end position="284"/>
    </location>
</feature>
<feature type="compositionally biased region" description="Pro residues" evidence="1">
    <location>
        <begin position="207"/>
        <end position="226"/>
    </location>
</feature>
<keyword evidence="2" id="KW-0012">Acyltransferase</keyword>
<protein>
    <submittedName>
        <fullName evidence="2">Acyltransferase</fullName>
    </submittedName>
</protein>
<accession>A0ABV4T1U8</accession>